<dbReference type="Gene3D" id="3.80.10.10">
    <property type="entry name" value="Ribonuclease Inhibitor"/>
    <property type="match status" value="1"/>
</dbReference>
<evidence type="ECO:0000313" key="8">
    <source>
        <dbReference type="Proteomes" id="UP001497472"/>
    </source>
</evidence>
<dbReference type="Pfam" id="PF22602">
    <property type="entry name" value="NXF_NTF2"/>
    <property type="match status" value="1"/>
</dbReference>
<dbReference type="InterPro" id="IPR030217">
    <property type="entry name" value="NXF_fam"/>
</dbReference>
<evidence type="ECO:0000256" key="2">
    <source>
        <dbReference type="ARBA" id="ARBA00009285"/>
    </source>
</evidence>
<protein>
    <recommendedName>
        <fullName evidence="6">NTF2 domain-containing protein</fullName>
    </recommendedName>
</protein>
<evidence type="ECO:0000313" key="7">
    <source>
        <dbReference type="EMBL" id="CAK1545643.1"/>
    </source>
</evidence>
<reference evidence="7 8" key="1">
    <citation type="submission" date="2023-11" db="EMBL/GenBank/DDBJ databases">
        <authorList>
            <person name="Okamura Y."/>
        </authorList>
    </citation>
    <scope>NUCLEOTIDE SEQUENCE [LARGE SCALE GENOMIC DNA]</scope>
</reference>
<dbReference type="InterPro" id="IPR032710">
    <property type="entry name" value="NTF2-like_dom_sf"/>
</dbReference>
<sequence length="548" mass="63740">MSVIKYKKFLLNRVTCSPVVVDYLESCLITEDNFSKYNFHKIMLHNWTDNETNLYEALSTFYTVSFIPINFVTQNGITTFYTSSLSFILKIIKMDFLFPYIRNMCSIDILLNDKTAIELFSSQVSIEEILNNVVNARLGMNFELNLSDFCNDKVFKEKKIHFYKLSLLAQFKILMLRIGKETKYLKLSYNNLSQVPIEVLNFFVKGDLIGIDLSYNNIPSLIELQRMSSKIEKLWLEGNPLCEHIEPLHYVKQISIKFPRLIELDGIRINNRGLMLPFFKTYLITPGNKAKFIVEKFITLYFSHYDSPKRSKLDSFYDGNASLSITTSFPDLDLKNTPKIAMFNKSLLDPINRAQLKTGSSPNKLIYYSQRSVVSVLNSLPATVHDRSTFTVDVLRYDKKILILTVDGVYREINSPMGDRLFNFRRTFVLNNFISNMYSIYHIQQEMFSVRFASKEAIENSFKVPIRNENQLSLINPNAEEQDIIRRVFSYHTRLRKSEAEVRLKSQDWDLKKALKTFCDDFKTDRISADKFSPDGDLSDISIDSEVD</sequence>
<dbReference type="PANTHER" id="PTHR10662:SF22">
    <property type="entry name" value="NUCLEAR RNA EXPORT FACTOR 1"/>
    <property type="match status" value="1"/>
</dbReference>
<evidence type="ECO:0000256" key="4">
    <source>
        <dbReference type="ARBA" id="ARBA00022816"/>
    </source>
</evidence>
<dbReference type="GO" id="GO:0003723">
    <property type="term" value="F:RNA binding"/>
    <property type="evidence" value="ECO:0007669"/>
    <property type="project" value="TreeGrafter"/>
</dbReference>
<evidence type="ECO:0000259" key="6">
    <source>
        <dbReference type="PROSITE" id="PS50177"/>
    </source>
</evidence>
<dbReference type="InterPro" id="IPR032675">
    <property type="entry name" value="LRR_dom_sf"/>
</dbReference>
<dbReference type="PROSITE" id="PS50177">
    <property type="entry name" value="NTF2_DOMAIN"/>
    <property type="match status" value="1"/>
</dbReference>
<dbReference type="InterPro" id="IPR002075">
    <property type="entry name" value="NTF2_dom"/>
</dbReference>
<dbReference type="Proteomes" id="UP001497472">
    <property type="component" value="Unassembled WGS sequence"/>
</dbReference>
<dbReference type="SUPFAM" id="SSF52058">
    <property type="entry name" value="L domain-like"/>
    <property type="match status" value="1"/>
</dbReference>
<dbReference type="Pfam" id="PF24048">
    <property type="entry name" value="LRR_NXF1-5"/>
    <property type="match status" value="1"/>
</dbReference>
<dbReference type="EMBL" id="CAVLEF010000007">
    <property type="protein sequence ID" value="CAK1545643.1"/>
    <property type="molecule type" value="Genomic_DNA"/>
</dbReference>
<evidence type="ECO:0000256" key="3">
    <source>
        <dbReference type="ARBA" id="ARBA00022448"/>
    </source>
</evidence>
<comment type="subcellular location">
    <subcellularLocation>
        <location evidence="1">Nucleus</location>
    </subcellularLocation>
</comment>
<dbReference type="Gene3D" id="3.10.450.50">
    <property type="match status" value="1"/>
</dbReference>
<organism evidence="7 8">
    <name type="scientific">Leptosia nina</name>
    <dbReference type="NCBI Taxonomy" id="320188"/>
    <lineage>
        <taxon>Eukaryota</taxon>
        <taxon>Metazoa</taxon>
        <taxon>Ecdysozoa</taxon>
        <taxon>Arthropoda</taxon>
        <taxon>Hexapoda</taxon>
        <taxon>Insecta</taxon>
        <taxon>Pterygota</taxon>
        <taxon>Neoptera</taxon>
        <taxon>Endopterygota</taxon>
        <taxon>Lepidoptera</taxon>
        <taxon>Glossata</taxon>
        <taxon>Ditrysia</taxon>
        <taxon>Papilionoidea</taxon>
        <taxon>Pieridae</taxon>
        <taxon>Pierinae</taxon>
        <taxon>Leptosia</taxon>
    </lineage>
</organism>
<proteinExistence type="inferred from homology"/>
<dbReference type="AlphaFoldDB" id="A0AAV1JAL6"/>
<dbReference type="GO" id="GO:0005634">
    <property type="term" value="C:nucleus"/>
    <property type="evidence" value="ECO:0007669"/>
    <property type="project" value="UniProtKB-SubCell"/>
</dbReference>
<dbReference type="GO" id="GO:0016973">
    <property type="term" value="P:poly(A)+ mRNA export from nucleus"/>
    <property type="evidence" value="ECO:0007669"/>
    <property type="project" value="TreeGrafter"/>
</dbReference>
<comment type="similarity">
    <text evidence="2">Belongs to the NXF family.</text>
</comment>
<keyword evidence="8" id="KW-1185">Reference proteome</keyword>
<name>A0AAV1JAL6_9NEOP</name>
<accession>A0AAV1JAL6</accession>
<feature type="domain" description="NTF2" evidence="6">
    <location>
        <begin position="293"/>
        <end position="450"/>
    </location>
</feature>
<dbReference type="SUPFAM" id="SSF54427">
    <property type="entry name" value="NTF2-like"/>
    <property type="match status" value="1"/>
</dbReference>
<keyword evidence="5" id="KW-0539">Nucleus</keyword>
<comment type="caution">
    <text evidence="7">The sequence shown here is derived from an EMBL/GenBank/DDBJ whole genome shotgun (WGS) entry which is preliminary data.</text>
</comment>
<keyword evidence="4" id="KW-0509">mRNA transport</keyword>
<evidence type="ECO:0000256" key="1">
    <source>
        <dbReference type="ARBA" id="ARBA00004123"/>
    </source>
</evidence>
<gene>
    <name evidence="7" type="ORF">LNINA_LOCUS5268</name>
</gene>
<dbReference type="PANTHER" id="PTHR10662">
    <property type="entry name" value="NUCLEAR RNA EXPORT FACTOR"/>
    <property type="match status" value="1"/>
</dbReference>
<keyword evidence="3" id="KW-0813">Transport</keyword>
<evidence type="ECO:0000256" key="5">
    <source>
        <dbReference type="ARBA" id="ARBA00023242"/>
    </source>
</evidence>
<dbReference type="InterPro" id="IPR057125">
    <property type="entry name" value="NXF1/2/3/5-like_LRR"/>
</dbReference>
<dbReference type="InterPro" id="IPR018222">
    <property type="entry name" value="Nuclear_transport_factor_2_euk"/>
</dbReference>